<comment type="subunit">
    <text evidence="3">Monomer.</text>
</comment>
<dbReference type="GO" id="GO:0005829">
    <property type="term" value="C:cytosol"/>
    <property type="evidence" value="ECO:0007669"/>
    <property type="project" value="UniProtKB-SubCell"/>
</dbReference>
<evidence type="ECO:0000313" key="11">
    <source>
        <dbReference type="EMBL" id="WFD40384.1"/>
    </source>
</evidence>
<dbReference type="Pfam" id="PF01135">
    <property type="entry name" value="PCMT"/>
    <property type="match status" value="1"/>
</dbReference>
<dbReference type="FunFam" id="3.40.50.150:FF:000235">
    <property type="entry name" value="Protein-L-isoaspartate O-methyltransferase"/>
    <property type="match status" value="1"/>
</dbReference>
<keyword evidence="5 10" id="KW-0489">Methyltransferase</keyword>
<accession>A0AAF0F5R5</accession>
<keyword evidence="4" id="KW-0963">Cytoplasm</keyword>
<evidence type="ECO:0000313" key="12">
    <source>
        <dbReference type="Proteomes" id="UP001217754"/>
    </source>
</evidence>
<comment type="catalytic activity">
    <reaction evidence="8">
        <text>[protein]-L-isoaspartate + S-adenosyl-L-methionine = [protein]-L-isoaspartate alpha-methyl ester + S-adenosyl-L-homocysteine</text>
        <dbReference type="Rhea" id="RHEA:12705"/>
        <dbReference type="Rhea" id="RHEA-COMP:12143"/>
        <dbReference type="Rhea" id="RHEA-COMP:12144"/>
        <dbReference type="ChEBI" id="CHEBI:57856"/>
        <dbReference type="ChEBI" id="CHEBI:59789"/>
        <dbReference type="ChEBI" id="CHEBI:90596"/>
        <dbReference type="ChEBI" id="CHEBI:90598"/>
        <dbReference type="EC" id="2.1.1.77"/>
    </reaction>
    <physiologicalReaction direction="left-to-right" evidence="8">
        <dbReference type="Rhea" id="RHEA:12706"/>
    </physiologicalReaction>
</comment>
<evidence type="ECO:0000256" key="3">
    <source>
        <dbReference type="ARBA" id="ARBA00011245"/>
    </source>
</evidence>
<protein>
    <recommendedName>
        <fullName evidence="10">Protein-L-isoaspartate O-methyltransferase</fullName>
        <ecNumber evidence="10">2.1.1.77</ecNumber>
    </recommendedName>
</protein>
<dbReference type="PANTHER" id="PTHR11579:SF0">
    <property type="entry name" value="PROTEIN-L-ISOASPARTATE(D-ASPARTATE) O-METHYLTRANSFERASE"/>
    <property type="match status" value="1"/>
</dbReference>
<comment type="function">
    <text evidence="9">Initiates the repair of damaged proteins by catalyzing methyl esterification of L-isoaspartyl and D-aspartyl residues produced by spontaneous isomerization and racemization of L-aspartyl and L-asparaginyl residues in aging peptides and proteins.</text>
</comment>
<evidence type="ECO:0000256" key="8">
    <source>
        <dbReference type="ARBA" id="ARBA00035815"/>
    </source>
</evidence>
<reference evidence="11" key="1">
    <citation type="submission" date="2023-03" db="EMBL/GenBank/DDBJ databases">
        <title>Mating type loci evolution in Malassezia.</title>
        <authorList>
            <person name="Coelho M.A."/>
        </authorList>
    </citation>
    <scope>NUCLEOTIDE SEQUENCE</scope>
    <source>
        <strain evidence="11">CBS 9431</strain>
    </source>
</reference>
<dbReference type="Gene3D" id="3.40.50.150">
    <property type="entry name" value="Vaccinia Virus protein VP39"/>
    <property type="match status" value="1"/>
</dbReference>
<evidence type="ECO:0000256" key="6">
    <source>
        <dbReference type="ARBA" id="ARBA00022679"/>
    </source>
</evidence>
<evidence type="ECO:0000256" key="9">
    <source>
        <dbReference type="ARBA" id="ARBA00054057"/>
    </source>
</evidence>
<dbReference type="EC" id="2.1.1.77" evidence="10"/>
<evidence type="ECO:0000256" key="1">
    <source>
        <dbReference type="ARBA" id="ARBA00004514"/>
    </source>
</evidence>
<comment type="similarity">
    <text evidence="2 10">Belongs to the methyltransferase superfamily. L-isoaspartyl/D-aspartyl protein methyltransferase family.</text>
</comment>
<proteinExistence type="inferred from homology"/>
<dbReference type="CDD" id="cd02440">
    <property type="entry name" value="AdoMet_MTases"/>
    <property type="match status" value="1"/>
</dbReference>
<evidence type="ECO:0000256" key="10">
    <source>
        <dbReference type="RuleBase" id="RU003802"/>
    </source>
</evidence>
<keyword evidence="7 10" id="KW-0949">S-adenosyl-L-methionine</keyword>
<evidence type="ECO:0000256" key="2">
    <source>
        <dbReference type="ARBA" id="ARBA00005369"/>
    </source>
</evidence>
<dbReference type="GO" id="GO:0032259">
    <property type="term" value="P:methylation"/>
    <property type="evidence" value="ECO:0007669"/>
    <property type="project" value="UniProtKB-KW"/>
</dbReference>
<name>A0AAF0F5R5_9BASI</name>
<sequence>MAWRCSGKTNAELIANMQSAGLIHSQRVAEAMLRVDRANYVLPRAKAMAYEDSPQSISYNATISAPHMHAHVAELLLSHLKPGSSVLDVGSGSGYMLAVFHQLTKTEPKRGHIVGIEHIQGLTDFSVANMRNDGLADELRSKRIAVVTGDGRKGYETMGPYHAIHVGAAASTVPDALVEQLARPGRLIIPVDNPKGSGQYVTYFDLWELWQIDKDTDGKVVRKKLFDVMYVPLTDAASQWEP</sequence>
<evidence type="ECO:0000256" key="7">
    <source>
        <dbReference type="ARBA" id="ARBA00022691"/>
    </source>
</evidence>
<dbReference type="Proteomes" id="UP001217754">
    <property type="component" value="Chromosome 6"/>
</dbReference>
<dbReference type="RefSeq" id="XP_060123281.1">
    <property type="nucleotide sequence ID" value="XM_060267298.1"/>
</dbReference>
<dbReference type="NCBIfam" id="TIGR00080">
    <property type="entry name" value="pimt"/>
    <property type="match status" value="1"/>
</dbReference>
<dbReference type="GeneID" id="85227021"/>
<dbReference type="GO" id="GO:0006950">
    <property type="term" value="P:response to stress"/>
    <property type="evidence" value="ECO:0007669"/>
    <property type="project" value="UniProtKB-ARBA"/>
</dbReference>
<dbReference type="EMBL" id="CP119963">
    <property type="protein sequence ID" value="WFD40384.1"/>
    <property type="molecule type" value="Genomic_DNA"/>
</dbReference>
<evidence type="ECO:0000256" key="4">
    <source>
        <dbReference type="ARBA" id="ARBA00022490"/>
    </source>
</evidence>
<evidence type="ECO:0000256" key="5">
    <source>
        <dbReference type="ARBA" id="ARBA00022603"/>
    </source>
</evidence>
<dbReference type="AlphaFoldDB" id="A0AAF0F5R5"/>
<gene>
    <name evidence="11" type="ORF">MJAP1_003370</name>
</gene>
<keyword evidence="6 10" id="KW-0808">Transferase</keyword>
<dbReference type="InterPro" id="IPR029063">
    <property type="entry name" value="SAM-dependent_MTases_sf"/>
</dbReference>
<dbReference type="GO" id="GO:0004719">
    <property type="term" value="F:protein-L-isoaspartate (D-aspartate) O-methyltransferase activity"/>
    <property type="evidence" value="ECO:0007669"/>
    <property type="project" value="UniProtKB-UniRule"/>
</dbReference>
<dbReference type="PROSITE" id="PS01279">
    <property type="entry name" value="PCMT"/>
    <property type="match status" value="1"/>
</dbReference>
<dbReference type="SUPFAM" id="SSF53335">
    <property type="entry name" value="S-adenosyl-L-methionine-dependent methyltransferases"/>
    <property type="match status" value="1"/>
</dbReference>
<comment type="subcellular location">
    <subcellularLocation>
        <location evidence="1">Cytoplasm</location>
        <location evidence="1">Cytosol</location>
    </subcellularLocation>
</comment>
<dbReference type="InterPro" id="IPR000682">
    <property type="entry name" value="PCMT"/>
</dbReference>
<organism evidence="11 12">
    <name type="scientific">Malassezia japonica</name>
    <dbReference type="NCBI Taxonomy" id="223818"/>
    <lineage>
        <taxon>Eukaryota</taxon>
        <taxon>Fungi</taxon>
        <taxon>Dikarya</taxon>
        <taxon>Basidiomycota</taxon>
        <taxon>Ustilaginomycotina</taxon>
        <taxon>Malasseziomycetes</taxon>
        <taxon>Malasseziales</taxon>
        <taxon>Malasseziaceae</taxon>
        <taxon>Malassezia</taxon>
    </lineage>
</organism>
<keyword evidence="12" id="KW-1185">Reference proteome</keyword>
<dbReference type="PANTHER" id="PTHR11579">
    <property type="entry name" value="PROTEIN-L-ISOASPARTATE O-METHYLTRANSFERASE"/>
    <property type="match status" value="1"/>
</dbReference>